<reference evidence="1" key="1">
    <citation type="submission" date="2021-05" db="EMBL/GenBank/DDBJ databases">
        <authorList>
            <person name="Pan Q."/>
            <person name="Jouanno E."/>
            <person name="Zahm M."/>
            <person name="Klopp C."/>
            <person name="Cabau C."/>
            <person name="Louis A."/>
            <person name="Berthelot C."/>
            <person name="Parey E."/>
            <person name="Roest Crollius H."/>
            <person name="Montfort J."/>
            <person name="Robinson-Rechavi M."/>
            <person name="Bouchez O."/>
            <person name="Lampietro C."/>
            <person name="Lopez Roques C."/>
            <person name="Donnadieu C."/>
            <person name="Postlethwait J."/>
            <person name="Bobe J."/>
            <person name="Dillon D."/>
            <person name="Chandos A."/>
            <person name="von Hippel F."/>
            <person name="Guiguen Y."/>
        </authorList>
    </citation>
    <scope>NUCLEOTIDE SEQUENCE</scope>
    <source>
        <strain evidence="1">YG-Jan2019</strain>
    </source>
</reference>
<organism evidence="1 2">
    <name type="scientific">Dallia pectoralis</name>
    <name type="common">Alaska blackfish</name>
    <dbReference type="NCBI Taxonomy" id="75939"/>
    <lineage>
        <taxon>Eukaryota</taxon>
        <taxon>Metazoa</taxon>
        <taxon>Chordata</taxon>
        <taxon>Craniata</taxon>
        <taxon>Vertebrata</taxon>
        <taxon>Euteleostomi</taxon>
        <taxon>Actinopterygii</taxon>
        <taxon>Neopterygii</taxon>
        <taxon>Teleostei</taxon>
        <taxon>Protacanthopterygii</taxon>
        <taxon>Esociformes</taxon>
        <taxon>Umbridae</taxon>
        <taxon>Dallia</taxon>
    </lineage>
</organism>
<protein>
    <submittedName>
        <fullName evidence="1">Uncharacterized protein</fullName>
    </submittedName>
</protein>
<dbReference type="Proteomes" id="UP001157502">
    <property type="component" value="Chromosome 14"/>
</dbReference>
<sequence length="87" mass="9499">MSPGLQGISRVLGFCFVRAINSPEQRRWERPRPGEGGTFCYPVCETDWLTSSRAAYGIQILVCLSTAEERGSFTAETKPSLGAASKN</sequence>
<evidence type="ECO:0000313" key="2">
    <source>
        <dbReference type="Proteomes" id="UP001157502"/>
    </source>
</evidence>
<evidence type="ECO:0000313" key="1">
    <source>
        <dbReference type="EMBL" id="KAJ8001621.1"/>
    </source>
</evidence>
<dbReference type="EMBL" id="CM055741">
    <property type="protein sequence ID" value="KAJ8001621.1"/>
    <property type="molecule type" value="Genomic_DNA"/>
</dbReference>
<accession>A0ACC2GD86</accession>
<proteinExistence type="predicted"/>
<name>A0ACC2GD86_DALPE</name>
<comment type="caution">
    <text evidence="1">The sequence shown here is derived from an EMBL/GenBank/DDBJ whole genome shotgun (WGS) entry which is preliminary data.</text>
</comment>
<gene>
    <name evidence="1" type="ORF">DPEC_G00171380</name>
</gene>
<keyword evidence="2" id="KW-1185">Reference proteome</keyword>